<dbReference type="InterPro" id="IPR005158">
    <property type="entry name" value="BTAD"/>
</dbReference>
<keyword evidence="2" id="KW-0902">Two-component regulatory system</keyword>
<feature type="region of interest" description="Disordered" evidence="5">
    <location>
        <begin position="246"/>
        <end position="265"/>
    </location>
</feature>
<dbReference type="SUPFAM" id="SSF46894">
    <property type="entry name" value="C-terminal effector domain of the bipartite response regulators"/>
    <property type="match status" value="1"/>
</dbReference>
<evidence type="ECO:0000313" key="8">
    <source>
        <dbReference type="Proteomes" id="UP001500063"/>
    </source>
</evidence>
<dbReference type="PROSITE" id="PS51755">
    <property type="entry name" value="OMPR_PHOB"/>
    <property type="match status" value="1"/>
</dbReference>
<evidence type="ECO:0000256" key="3">
    <source>
        <dbReference type="ARBA" id="ARBA00023125"/>
    </source>
</evidence>
<dbReference type="Gene3D" id="3.40.50.300">
    <property type="entry name" value="P-loop containing nucleotide triphosphate hydrolases"/>
    <property type="match status" value="1"/>
</dbReference>
<dbReference type="Gene3D" id="1.25.40.10">
    <property type="entry name" value="Tetratricopeptide repeat domain"/>
    <property type="match status" value="3"/>
</dbReference>
<evidence type="ECO:0000256" key="1">
    <source>
        <dbReference type="ARBA" id="ARBA00005820"/>
    </source>
</evidence>
<dbReference type="SMART" id="SM00862">
    <property type="entry name" value="Trans_reg_C"/>
    <property type="match status" value="1"/>
</dbReference>
<dbReference type="SUPFAM" id="SSF48452">
    <property type="entry name" value="TPR-like"/>
    <property type="match status" value="3"/>
</dbReference>
<protein>
    <submittedName>
        <fullName evidence="7">BTAD domain-containing putative transcriptional regulator</fullName>
    </submittedName>
</protein>
<evidence type="ECO:0000313" key="7">
    <source>
        <dbReference type="EMBL" id="GAA0372845.1"/>
    </source>
</evidence>
<keyword evidence="8" id="KW-1185">Reference proteome</keyword>
<dbReference type="EMBL" id="BAAABW010000028">
    <property type="protein sequence ID" value="GAA0372845.1"/>
    <property type="molecule type" value="Genomic_DNA"/>
</dbReference>
<evidence type="ECO:0000259" key="6">
    <source>
        <dbReference type="PROSITE" id="PS51755"/>
    </source>
</evidence>
<feature type="DNA-binding region" description="OmpR/PhoB-type" evidence="4">
    <location>
        <begin position="1"/>
        <end position="92"/>
    </location>
</feature>
<dbReference type="Gene3D" id="1.10.10.10">
    <property type="entry name" value="Winged helix-like DNA-binding domain superfamily/Winged helix DNA-binding domain"/>
    <property type="match status" value="1"/>
</dbReference>
<dbReference type="PANTHER" id="PTHR47691">
    <property type="entry name" value="REGULATOR-RELATED"/>
    <property type="match status" value="1"/>
</dbReference>
<organism evidence="7 8">
    <name type="scientific">Streptomyces blastmyceticus</name>
    <dbReference type="NCBI Taxonomy" id="68180"/>
    <lineage>
        <taxon>Bacteria</taxon>
        <taxon>Bacillati</taxon>
        <taxon>Actinomycetota</taxon>
        <taxon>Actinomycetes</taxon>
        <taxon>Kitasatosporales</taxon>
        <taxon>Streptomycetaceae</taxon>
        <taxon>Streptomyces</taxon>
    </lineage>
</organism>
<name>A0ABN0XU30_9ACTN</name>
<sequence>MLGPLQVRTDEGAPVTVREPKVRALLADLLAHHGQPMSADRLIDDLWGEAVPGNAANTLQTKVSQLRRTLELAEPGGRGLIVRRPAGYLLQVSDDAVDSGRFAELTARARRAEKPRDRVPLLSDALALWRGPAFAEFRDVAFAQAVGTGLDEQRLTALEELAGIRLELGEHHAVADELGDLVRQHPLRDRLRAVHMRSLYRSGRQAEALDSYRESTEQLAEELGLDPGPELVALHRAILRQDPALAPARAPSAPPPAPATAPSRTNLPATLTELVGRHRDVAQVRALLASGRLVTLTGPGGVGKTRLALEAAAQAADAFPDGVRLVELAAETGDITGTGDDTGKVASAVATVLGIRDHAAVGLPAGQAADRLAHALGPRRLLLVLDNCEHLVQPVAELAERLLRHAPGLRVLATSREPLAISGETLHAVEPLRESDAVRLFAARAAAASPGFALGPANAGAVALVCERLDGIPLALELAAARVRALGVHELAERLGDRFRLLNAGRRDAPARQRTLRAVIDWSWGLLTGPERAVLRRLAVFAGGCALAAAEEVCAGPDVPADTVLDVVTRLVDRSLVTVLDGEDGPRYRMLESVAAYSLDRLDEAGESRPTRRRHRVHYTELAERAEPWLYGPDQRRWLRRLDNESANLRCALADAAAGGDTADGVDLAVRQVNALAWYWFLRGRLDEARRSFDLALDSDGPASDRGSAAARNSALARQAAFALLSGDDTRTNRPIDGADARARWFLALARCGFGGSPEKDRTADLLAEFRSRGDHWGMAAAQSTLATQAMYLGDLTDLRRHAVDSAARFAELGDRWGQLQAAEQLGVLAEIAGDYEEAARLHRDGVRIAEELQLWTDVSFRLSRLGRIALLTGEYASAAEFHERARRLAAEQSHRPAEQFAATGLALGARRQGDLAAAEARLRPWLEWNRRLGVDSGTALVLAELGFVAEQHGDALQAQTLHLEGLAAARRTGDPRAVALALEGLAGAQALAGRPGHAARLLGTAAAVRESVGAPLPRAERGDVDRVTARATAALGEDAFATALQQGRDLEPDDHLLHLPPLPAGDPGTGAAH</sequence>
<dbReference type="InterPro" id="IPR011990">
    <property type="entry name" value="TPR-like_helical_dom_sf"/>
</dbReference>
<evidence type="ECO:0000256" key="2">
    <source>
        <dbReference type="ARBA" id="ARBA00023012"/>
    </source>
</evidence>
<dbReference type="Pfam" id="PF25872">
    <property type="entry name" value="HTH_77"/>
    <property type="match status" value="1"/>
</dbReference>
<keyword evidence="3 4" id="KW-0238">DNA-binding</keyword>
<dbReference type="InterPro" id="IPR036388">
    <property type="entry name" value="WH-like_DNA-bd_sf"/>
</dbReference>
<proteinExistence type="inferred from homology"/>
<dbReference type="CDD" id="cd15831">
    <property type="entry name" value="BTAD"/>
    <property type="match status" value="1"/>
</dbReference>
<dbReference type="InterPro" id="IPR016032">
    <property type="entry name" value="Sig_transdc_resp-reg_C-effctor"/>
</dbReference>
<comment type="caution">
    <text evidence="7">The sequence shown here is derived from an EMBL/GenBank/DDBJ whole genome shotgun (WGS) entry which is preliminary data.</text>
</comment>
<dbReference type="PRINTS" id="PR00364">
    <property type="entry name" value="DISEASERSIST"/>
</dbReference>
<dbReference type="SMART" id="SM01043">
    <property type="entry name" value="BTAD"/>
    <property type="match status" value="1"/>
</dbReference>
<dbReference type="InterPro" id="IPR001867">
    <property type="entry name" value="OmpR/PhoB-type_DNA-bd"/>
</dbReference>
<dbReference type="Proteomes" id="UP001500063">
    <property type="component" value="Unassembled WGS sequence"/>
</dbReference>
<comment type="similarity">
    <text evidence="1">Belongs to the AfsR/DnrI/RedD regulatory family.</text>
</comment>
<dbReference type="SUPFAM" id="SSF52540">
    <property type="entry name" value="P-loop containing nucleoside triphosphate hydrolases"/>
    <property type="match status" value="1"/>
</dbReference>
<evidence type="ECO:0000256" key="5">
    <source>
        <dbReference type="SAM" id="MobiDB-lite"/>
    </source>
</evidence>
<dbReference type="Pfam" id="PF00486">
    <property type="entry name" value="Trans_reg_C"/>
    <property type="match status" value="1"/>
</dbReference>
<accession>A0ABN0XU30</accession>
<gene>
    <name evidence="7" type="ORF">GCM10010319_58870</name>
</gene>
<dbReference type="Pfam" id="PF03704">
    <property type="entry name" value="BTAD"/>
    <property type="match status" value="1"/>
</dbReference>
<dbReference type="PANTHER" id="PTHR47691:SF3">
    <property type="entry name" value="HTH-TYPE TRANSCRIPTIONAL REGULATOR RV0890C-RELATED"/>
    <property type="match status" value="1"/>
</dbReference>
<dbReference type="InterPro" id="IPR027417">
    <property type="entry name" value="P-loop_NTPase"/>
</dbReference>
<feature type="region of interest" description="Disordered" evidence="5">
    <location>
        <begin position="1053"/>
        <end position="1074"/>
    </location>
</feature>
<feature type="domain" description="OmpR/PhoB-type" evidence="6">
    <location>
        <begin position="1"/>
        <end position="92"/>
    </location>
</feature>
<dbReference type="InterPro" id="IPR058852">
    <property type="entry name" value="HTH_77"/>
</dbReference>
<evidence type="ECO:0000256" key="4">
    <source>
        <dbReference type="PROSITE-ProRule" id="PRU01091"/>
    </source>
</evidence>
<reference evidence="7 8" key="1">
    <citation type="journal article" date="2019" name="Int. J. Syst. Evol. Microbiol.">
        <title>The Global Catalogue of Microorganisms (GCM) 10K type strain sequencing project: providing services to taxonomists for standard genome sequencing and annotation.</title>
        <authorList>
            <consortium name="The Broad Institute Genomics Platform"/>
            <consortium name="The Broad Institute Genome Sequencing Center for Infectious Disease"/>
            <person name="Wu L."/>
            <person name="Ma J."/>
        </authorList>
    </citation>
    <scope>NUCLEOTIDE SEQUENCE [LARGE SCALE GENOMIC DNA]</scope>
    <source>
        <strain evidence="7 8">JCM 4565</strain>
    </source>
</reference>